<name>A0A0G0ZF42_9BACT</name>
<keyword evidence="1" id="KW-0812">Transmembrane</keyword>
<reference evidence="2 3" key="1">
    <citation type="journal article" date="2015" name="Nature">
        <title>rRNA introns, odd ribosomes, and small enigmatic genomes across a large radiation of phyla.</title>
        <authorList>
            <person name="Brown C.T."/>
            <person name="Hug L.A."/>
            <person name="Thomas B.C."/>
            <person name="Sharon I."/>
            <person name="Castelle C.J."/>
            <person name="Singh A."/>
            <person name="Wilkins M.J."/>
            <person name="Williams K.H."/>
            <person name="Banfield J.F."/>
        </authorList>
    </citation>
    <scope>NUCLEOTIDE SEQUENCE [LARGE SCALE GENOMIC DNA]</scope>
</reference>
<proteinExistence type="predicted"/>
<dbReference type="Pfam" id="PF11104">
    <property type="entry name" value="PilM_2"/>
    <property type="match status" value="1"/>
</dbReference>
<comment type="caution">
    <text evidence="2">The sequence shown here is derived from an EMBL/GenBank/DDBJ whole genome shotgun (WGS) entry which is preliminary data.</text>
</comment>
<accession>A0A0G0ZF42</accession>
<keyword evidence="1" id="KW-1133">Transmembrane helix</keyword>
<dbReference type="PANTHER" id="PTHR32432:SF3">
    <property type="entry name" value="ETHANOLAMINE UTILIZATION PROTEIN EUTJ"/>
    <property type="match status" value="1"/>
</dbReference>
<dbReference type="STRING" id="1618756.UV12_C0008G0033"/>
<dbReference type="Gene3D" id="3.30.1490.300">
    <property type="match status" value="1"/>
</dbReference>
<keyword evidence="1" id="KW-0472">Membrane</keyword>
<organism evidence="2 3">
    <name type="scientific">Candidatus Nomurabacteria bacterium GW2011_GWC2_42_20</name>
    <dbReference type="NCBI Taxonomy" id="1618756"/>
    <lineage>
        <taxon>Bacteria</taxon>
        <taxon>Candidatus Nomuraibacteriota</taxon>
    </lineage>
</organism>
<sequence>MGVYYTEHKMSILNILTKERYVAGIEISDSVVRIALFRSHKKGKAVHPDQDELILIEEPISANIIADGVVLDVELLSKTLREIWDRAKLGTDYAIVGIPDDKIYSKIFSFPKSVDGMRLTEAMRLAIGFQLPMKTEDIYLDWERTGGTSTTNEILLSTIPREVANGYVEALEKAGIKIIALESHLASIARAVKTTPGTTTLFSKKTPDGATIFALKDGILRFSRTLPLRFVSEDQISSEVEKVRTSLASEEAGDIVVQELTEATVRDEYAERAEITNPKSKWLVALGSTIRGKMPEGTDNLVSLLPIGTEEAYAYQRVTSFALLMRNLTISVSMFFIVAYVATYFFMYSLLQNTTKQIATLSDSVIPPEIIEREQQISDVNSGTETGVWFLSQTPKWSTVLEEITRITPDGIAISMFSAPIFSEKMFFTGTAINRVALNDYKKILQESPLLLDIELPLTNLEKKEKIPFTISFRLKDPSGLYYTNASE</sequence>
<evidence type="ECO:0000313" key="2">
    <source>
        <dbReference type="EMBL" id="KKS47365.1"/>
    </source>
</evidence>
<dbReference type="EMBL" id="LCDG01000008">
    <property type="protein sequence ID" value="KKS47365.1"/>
    <property type="molecule type" value="Genomic_DNA"/>
</dbReference>
<dbReference type="InterPro" id="IPR005883">
    <property type="entry name" value="PilM"/>
</dbReference>
<protein>
    <submittedName>
        <fullName evidence="2">Type IV pilus assembly protein PilM</fullName>
    </submittedName>
</protein>
<evidence type="ECO:0000313" key="3">
    <source>
        <dbReference type="Proteomes" id="UP000034704"/>
    </source>
</evidence>
<dbReference type="InterPro" id="IPR050696">
    <property type="entry name" value="FtsA/MreB"/>
</dbReference>
<dbReference type="PANTHER" id="PTHR32432">
    <property type="entry name" value="CELL DIVISION PROTEIN FTSA-RELATED"/>
    <property type="match status" value="1"/>
</dbReference>
<dbReference type="AlphaFoldDB" id="A0A0G0ZF42"/>
<gene>
    <name evidence="2" type="ORF">UV12_C0008G0033</name>
</gene>
<evidence type="ECO:0000256" key="1">
    <source>
        <dbReference type="SAM" id="Phobius"/>
    </source>
</evidence>
<dbReference type="Gene3D" id="3.30.420.40">
    <property type="match status" value="2"/>
</dbReference>
<dbReference type="Proteomes" id="UP000034704">
    <property type="component" value="Unassembled WGS sequence"/>
</dbReference>
<feature type="transmembrane region" description="Helical" evidence="1">
    <location>
        <begin position="328"/>
        <end position="351"/>
    </location>
</feature>